<dbReference type="Proteomes" id="UP001229421">
    <property type="component" value="Unassembled WGS sequence"/>
</dbReference>
<comment type="caution">
    <text evidence="1">The sequence shown here is derived from an EMBL/GenBank/DDBJ whole genome shotgun (WGS) entry which is preliminary data.</text>
</comment>
<dbReference type="PANTHER" id="PTHR37383">
    <property type="entry name" value="OS01G0694200 PROTEIN"/>
    <property type="match status" value="1"/>
</dbReference>
<accession>A0AAD8L2C4</accession>
<protein>
    <submittedName>
        <fullName evidence="1">Uncharacterized protein</fullName>
    </submittedName>
</protein>
<evidence type="ECO:0000313" key="2">
    <source>
        <dbReference type="Proteomes" id="UP001229421"/>
    </source>
</evidence>
<gene>
    <name evidence="1" type="ORF">QVD17_10167</name>
</gene>
<dbReference type="EMBL" id="JAUHHV010000002">
    <property type="protein sequence ID" value="KAK1433258.1"/>
    <property type="molecule type" value="Genomic_DNA"/>
</dbReference>
<dbReference type="AlphaFoldDB" id="A0AAD8L2C4"/>
<organism evidence="1 2">
    <name type="scientific">Tagetes erecta</name>
    <name type="common">African marigold</name>
    <dbReference type="NCBI Taxonomy" id="13708"/>
    <lineage>
        <taxon>Eukaryota</taxon>
        <taxon>Viridiplantae</taxon>
        <taxon>Streptophyta</taxon>
        <taxon>Embryophyta</taxon>
        <taxon>Tracheophyta</taxon>
        <taxon>Spermatophyta</taxon>
        <taxon>Magnoliopsida</taxon>
        <taxon>eudicotyledons</taxon>
        <taxon>Gunneridae</taxon>
        <taxon>Pentapetalae</taxon>
        <taxon>asterids</taxon>
        <taxon>campanulids</taxon>
        <taxon>Asterales</taxon>
        <taxon>Asteraceae</taxon>
        <taxon>Asteroideae</taxon>
        <taxon>Heliantheae alliance</taxon>
        <taxon>Tageteae</taxon>
        <taxon>Tagetes</taxon>
    </lineage>
</organism>
<dbReference type="PANTHER" id="PTHR37383:SF1">
    <property type="entry name" value="OS01G0694200 PROTEIN"/>
    <property type="match status" value="1"/>
</dbReference>
<name>A0AAD8L2C4_TARER</name>
<evidence type="ECO:0000313" key="1">
    <source>
        <dbReference type="EMBL" id="KAK1433258.1"/>
    </source>
</evidence>
<proteinExistence type="predicted"/>
<keyword evidence="2" id="KW-1185">Reference proteome</keyword>
<sequence>MVVTTQARQLRLSPPPSATISSIIYDPSSLSLALMHSDSSFSLYPSVSPFSPPPIPSATTTTTVSPPSSSATFLHLRFNDTSRVIFVVSSPHLAGSSILLRFYMLRTDKQFARVRVICNQSDLSFDEKKLGVLFRVNHGDSVKLASAINVFAMYAESKVWVFAVKVMEDGDVIKLMKTAVIDCDLPVFCISVSVGFLILGEENGVRAFPLRPLVKGRVKKSDKSKVQKLNLMNGIIAGSNGSSVLYVKSGKGTGGSSNYMNVNGNMEEKIVKQYDNSAKLRLMKVRQNSQEGGTRFVPFKSNEFEDYKPTEVPLMIKAISIHFLARDKFLILNSVGELYLLSLSNNVSGSESSYAMKQLTLTMNVQNLAVLADNSTKAQTVWVSDGHYTIHALIVSDVDSTTNENDTNDIEEKIQSSATQLIFTSEKIQEIIPLSVNSILLLGQANNIFAYAIS</sequence>
<reference evidence="1" key="1">
    <citation type="journal article" date="2023" name="bioRxiv">
        <title>Improved chromosome-level genome assembly for marigold (Tagetes erecta).</title>
        <authorList>
            <person name="Jiang F."/>
            <person name="Yuan L."/>
            <person name="Wang S."/>
            <person name="Wang H."/>
            <person name="Xu D."/>
            <person name="Wang A."/>
            <person name="Fan W."/>
        </authorList>
    </citation>
    <scope>NUCLEOTIDE SEQUENCE</scope>
    <source>
        <strain evidence="1">WSJ</strain>
        <tissue evidence="1">Leaf</tissue>
    </source>
</reference>